<gene>
    <name evidence="3" type="ORF">PV04_08957</name>
</gene>
<feature type="region of interest" description="Disordered" evidence="1">
    <location>
        <begin position="69"/>
        <end position="142"/>
    </location>
</feature>
<dbReference type="EMBL" id="KN846961">
    <property type="protein sequence ID" value="KIW63997.1"/>
    <property type="molecule type" value="Genomic_DNA"/>
</dbReference>
<feature type="region of interest" description="Disordered" evidence="1">
    <location>
        <begin position="364"/>
        <end position="439"/>
    </location>
</feature>
<evidence type="ECO:0000313" key="4">
    <source>
        <dbReference type="Proteomes" id="UP000054266"/>
    </source>
</evidence>
<feature type="compositionally biased region" description="Pro residues" evidence="1">
    <location>
        <begin position="308"/>
        <end position="325"/>
    </location>
</feature>
<name>A0A0D2DP50_9EURO</name>
<dbReference type="AlphaFoldDB" id="A0A0D2DP50"/>
<proteinExistence type="predicted"/>
<evidence type="ECO:0000256" key="1">
    <source>
        <dbReference type="SAM" id="MobiDB-lite"/>
    </source>
</evidence>
<feature type="compositionally biased region" description="Pro residues" evidence="1">
    <location>
        <begin position="90"/>
        <end position="100"/>
    </location>
</feature>
<feature type="compositionally biased region" description="Low complexity" evidence="1">
    <location>
        <begin position="69"/>
        <end position="89"/>
    </location>
</feature>
<feature type="chain" id="PRO_5002251573" evidence="2">
    <location>
        <begin position="30"/>
        <end position="812"/>
    </location>
</feature>
<feature type="compositionally biased region" description="Low complexity" evidence="1">
    <location>
        <begin position="121"/>
        <end position="133"/>
    </location>
</feature>
<accession>A0A0D2DP50</accession>
<keyword evidence="4" id="KW-1185">Reference proteome</keyword>
<dbReference type="Proteomes" id="UP000054266">
    <property type="component" value="Unassembled WGS sequence"/>
</dbReference>
<organism evidence="3 4">
    <name type="scientific">Phialophora macrospora</name>
    <dbReference type="NCBI Taxonomy" id="1851006"/>
    <lineage>
        <taxon>Eukaryota</taxon>
        <taxon>Fungi</taxon>
        <taxon>Dikarya</taxon>
        <taxon>Ascomycota</taxon>
        <taxon>Pezizomycotina</taxon>
        <taxon>Eurotiomycetes</taxon>
        <taxon>Chaetothyriomycetidae</taxon>
        <taxon>Chaetothyriales</taxon>
        <taxon>Herpotrichiellaceae</taxon>
        <taxon>Phialophora</taxon>
    </lineage>
</organism>
<feature type="signal peptide" evidence="2">
    <location>
        <begin position="1"/>
        <end position="29"/>
    </location>
</feature>
<reference evidence="3 4" key="1">
    <citation type="submission" date="2015-01" db="EMBL/GenBank/DDBJ databases">
        <title>The Genome Sequence of Capronia semiimmersa CBS27337.</title>
        <authorList>
            <consortium name="The Broad Institute Genomics Platform"/>
            <person name="Cuomo C."/>
            <person name="de Hoog S."/>
            <person name="Gorbushina A."/>
            <person name="Stielow B."/>
            <person name="Teixiera M."/>
            <person name="Abouelleil A."/>
            <person name="Chapman S.B."/>
            <person name="Priest M."/>
            <person name="Young S.K."/>
            <person name="Wortman J."/>
            <person name="Nusbaum C."/>
            <person name="Birren B."/>
        </authorList>
    </citation>
    <scope>NUCLEOTIDE SEQUENCE [LARGE SCALE GENOMIC DNA]</scope>
    <source>
        <strain evidence="3 4">CBS 27337</strain>
    </source>
</reference>
<protein>
    <submittedName>
        <fullName evidence="3">Uncharacterized protein</fullName>
    </submittedName>
</protein>
<evidence type="ECO:0000256" key="2">
    <source>
        <dbReference type="SAM" id="SignalP"/>
    </source>
</evidence>
<evidence type="ECO:0000313" key="3">
    <source>
        <dbReference type="EMBL" id="KIW63997.1"/>
    </source>
</evidence>
<feature type="compositionally biased region" description="Low complexity" evidence="1">
    <location>
        <begin position="373"/>
        <end position="384"/>
    </location>
</feature>
<feature type="compositionally biased region" description="Gly residues" evidence="1">
    <location>
        <begin position="385"/>
        <end position="424"/>
    </location>
</feature>
<dbReference type="HOGENOM" id="CLU_019097_0_0_1"/>
<sequence length="812" mass="80868">MGAREDRLISGKMHTLLSLALLAARMSAALDPDVILASDKLVPLRFMRRDTPYSNGTFSQLDVVTLTTTESTSSTSSSAVSTVTTSSPSILPPPIPPPLFGPSDADDNAGDSDSTFSNIVSTPDSPTTDSSPRFTPPPPPSLDCDPFDPDCLHSSIIISFPTISTSIPSDAGISTNPSAPPISTTPPLKTPPRIPSFPGVFTNYSTYIDLNATTPSATCTGSVTYYGSVPPTVYVTVTEGFDVTVTASNVSVTDTPMLITPLPACSATIMPMDESFVPLLTPVASTNTNPKVPLVATATNPLNSAAPLPAPPNATPAFAPAPPNSPFESAAPAASSAVYSSVDYTSTVVVTKKTPVTVVVPPTTSLDINFNFPSQNPTSPNNGGNNDGSGGNNGGSSGGSNGGQSGNGGSNGNSGSGGGGGGAGNTASPSPDAFASINTSGTAGESLVVNTGTPTTRGLGNIIASIINSPFVPASPITRAPPPAAAPLTTSVGSLPVVVLPSNSVAIGGQTFAIPNLAPTTVQVSGVLFTLEPSQIVAPSATITLVQAQRQQLVTPVPTGTITTTVGDLTLTVGPTAAIISGTTYRIGPGAPATTVIVDGTSVSVGAGGVGLPSTTVAPGGVTGTPFVVYTTEGLTFSVGSSVAIVDGTTYRVGTNAPEVTTTLGPDHVTVSFGPDGVGLTSTTLAPGGSPFVVITAEGLTFSVDGTEAVVSGTTYRIGLDAPRVTTSIGSGHSSVSFGPGGIGLKSTTILPPTAVSHSTQTAQTGSKSTSATVSATQSAALSGGASPQARVFVSDILCWPLLATLCLWLVI</sequence>
<feature type="region of interest" description="Disordered" evidence="1">
    <location>
        <begin position="305"/>
        <end position="330"/>
    </location>
</feature>
<keyword evidence="2" id="KW-0732">Signal</keyword>
<dbReference type="STRING" id="5601.A0A0D2DP50"/>